<dbReference type="InterPro" id="IPR005739">
    <property type="entry name" value="TopoI_arch"/>
</dbReference>
<keyword evidence="6" id="KW-0799">Topoisomerase</keyword>
<keyword evidence="7" id="KW-0238">DNA-binding</keyword>
<dbReference type="NCBIfam" id="NF004438">
    <property type="entry name" value="PRK05776.1"/>
    <property type="match status" value="1"/>
</dbReference>
<dbReference type="SMART" id="SM00436">
    <property type="entry name" value="TOP1Bc"/>
    <property type="match status" value="1"/>
</dbReference>
<protein>
    <recommendedName>
        <fullName evidence="3">DNA topoisomerase</fullName>
        <ecNumber evidence="3">5.6.2.1</ecNumber>
    </recommendedName>
</protein>
<dbReference type="InterPro" id="IPR013497">
    <property type="entry name" value="Topo_IA_cen"/>
</dbReference>
<dbReference type="Gene3D" id="1.10.290.10">
    <property type="entry name" value="Topoisomerase I, domain 4"/>
    <property type="match status" value="1"/>
</dbReference>
<dbReference type="PROSITE" id="PS50880">
    <property type="entry name" value="TOPRIM"/>
    <property type="match status" value="1"/>
</dbReference>
<dbReference type="Gene3D" id="3.40.50.140">
    <property type="match status" value="1"/>
</dbReference>
<dbReference type="Pfam" id="PF01751">
    <property type="entry name" value="Toprim"/>
    <property type="match status" value="1"/>
</dbReference>
<dbReference type="InterPro" id="IPR003602">
    <property type="entry name" value="Topo_IA_DNA-bd_dom"/>
</dbReference>
<dbReference type="InterPro" id="IPR006171">
    <property type="entry name" value="TOPRIM_dom"/>
</dbReference>
<evidence type="ECO:0000256" key="4">
    <source>
        <dbReference type="ARBA" id="ARBA00022723"/>
    </source>
</evidence>
<dbReference type="CDD" id="cd00186">
    <property type="entry name" value="TOP1Ac"/>
    <property type="match status" value="1"/>
</dbReference>
<evidence type="ECO:0000256" key="3">
    <source>
        <dbReference type="ARBA" id="ARBA00012891"/>
    </source>
</evidence>
<dbReference type="SMART" id="SM00493">
    <property type="entry name" value="TOPRIM"/>
    <property type="match status" value="1"/>
</dbReference>
<proteinExistence type="inferred from homology"/>
<keyword evidence="4" id="KW-0479">Metal-binding</keyword>
<dbReference type="GO" id="GO:0006281">
    <property type="term" value="P:DNA repair"/>
    <property type="evidence" value="ECO:0007669"/>
    <property type="project" value="TreeGrafter"/>
</dbReference>
<evidence type="ECO:0000256" key="1">
    <source>
        <dbReference type="ARBA" id="ARBA00000213"/>
    </source>
</evidence>
<comment type="caution">
    <text evidence="11">The sequence shown here is derived from an EMBL/GenBank/DDBJ whole genome shotgun (WGS) entry which is preliminary data.</text>
</comment>
<evidence type="ECO:0000256" key="6">
    <source>
        <dbReference type="ARBA" id="ARBA00023029"/>
    </source>
</evidence>
<dbReference type="GO" id="GO:0046872">
    <property type="term" value="F:metal ion binding"/>
    <property type="evidence" value="ECO:0007669"/>
    <property type="project" value="UniProtKB-KW"/>
</dbReference>
<comment type="catalytic activity">
    <reaction evidence="1">
        <text>ATP-independent breakage of single-stranded DNA, followed by passage and rejoining.</text>
        <dbReference type="EC" id="5.6.2.1"/>
    </reaction>
</comment>
<gene>
    <name evidence="11" type="ORF">ENP55_04790</name>
</gene>
<dbReference type="GO" id="GO:0003917">
    <property type="term" value="F:DNA topoisomerase type I (single strand cut, ATP-independent) activity"/>
    <property type="evidence" value="ECO:0007669"/>
    <property type="project" value="UniProtKB-EC"/>
</dbReference>
<dbReference type="PANTHER" id="PTHR11390:SF26">
    <property type="entry name" value="DNA TOPOISOMERASE 1"/>
    <property type="match status" value="1"/>
</dbReference>
<dbReference type="GO" id="GO:0006310">
    <property type="term" value="P:DNA recombination"/>
    <property type="evidence" value="ECO:0007669"/>
    <property type="project" value="TreeGrafter"/>
</dbReference>
<dbReference type="PANTHER" id="PTHR11390">
    <property type="entry name" value="PROKARYOTIC DNA TOPOISOMERASE"/>
    <property type="match status" value="1"/>
</dbReference>
<evidence type="ECO:0000256" key="7">
    <source>
        <dbReference type="ARBA" id="ARBA00023125"/>
    </source>
</evidence>
<feature type="domain" description="Topo IA-type catalytic" evidence="10">
    <location>
        <begin position="177"/>
        <end position="598"/>
    </location>
</feature>
<evidence type="ECO:0000259" key="9">
    <source>
        <dbReference type="PROSITE" id="PS50880"/>
    </source>
</evidence>
<organism evidence="11">
    <name type="scientific">Thermosphaera aggregans</name>
    <dbReference type="NCBI Taxonomy" id="54254"/>
    <lineage>
        <taxon>Archaea</taxon>
        <taxon>Thermoproteota</taxon>
        <taxon>Thermoprotei</taxon>
        <taxon>Desulfurococcales</taxon>
        <taxon>Desulfurococcaceae</taxon>
        <taxon>Thermosphaera</taxon>
    </lineage>
</organism>
<evidence type="ECO:0000256" key="8">
    <source>
        <dbReference type="ARBA" id="ARBA00023235"/>
    </source>
</evidence>
<dbReference type="PROSITE" id="PS52039">
    <property type="entry name" value="TOPO_IA_2"/>
    <property type="match status" value="1"/>
</dbReference>
<dbReference type="EC" id="5.6.2.1" evidence="3"/>
<comment type="similarity">
    <text evidence="2">Belongs to the type IA topoisomerase family.</text>
</comment>
<evidence type="ECO:0000256" key="2">
    <source>
        <dbReference type="ARBA" id="ARBA00009446"/>
    </source>
</evidence>
<dbReference type="PRINTS" id="PR00417">
    <property type="entry name" value="PRTPISMRASEI"/>
</dbReference>
<name>A0A7C2BL43_9CREN</name>
<sequence length="691" mass="78755">MSRVDANSAYNVIGRGQGFVSIWDLKGKILVIAEKPKAARKIAEALSQKYFVRSINNVAYFEIRDAFRQIIVASSVGHLYGLTTRENGYPVYTYQWAPLYEVERKKTHSFNYLEALRKLCAMGDYFVNACDYDIEGSVIGYLIIRFNGDPGRAFRAKFSSLTPSELRDAFKKLTRLDYEMIEAGLCRHELDWLWGINVSRALMRTVESFSKKRIILSAGRVQTPTLKYVSDIEKERNLFIPIPVYSVVPTITKDGVKITLESVNNPVRTKKDAYALAEKIRREGFLTVESYEEYTTSVQPPPPFNLGDLQEEVAKIYGYSPSKTQSIAEQLYLDALISYPRTNSQKLPSGLDFRGLLTKISQIPSYSSLVSELLRETKGYLRPVEGEKEDPAHPAIYPTGVKPVKLSNEQWAVYDLIVRRFLATFAGSASIYRSTARFTLQGANIVFQATGQGIGDLGWYKYYPFHKPGVKALPRFKEGEKVKVVDVTVKTSYTRPPQRISKIGMLRWMESVEIGTEATRAAIIEKLFERKYLVNTSRGVVITDLGLGIVETLEAFFPELVKVELTRHFERLMNDIKKGVVKREQVITEAKNTLDTLIKKFNENREKVGLTLSSRLGIYTPPNKCAICNREEFSNGLCIYHYKASEQINAVYEEWREREGVSFKDYLEKIKKLKSTGKWVVEVIEQVYSGR</sequence>
<dbReference type="EMBL" id="DSJT01000023">
    <property type="protein sequence ID" value="HEF87597.1"/>
    <property type="molecule type" value="Genomic_DNA"/>
</dbReference>
<feature type="domain" description="Toprim" evidence="9">
    <location>
        <begin position="28"/>
        <end position="162"/>
    </location>
</feature>
<keyword evidence="8 11" id="KW-0413">Isomerase</keyword>
<accession>A0A7C2BL43</accession>
<dbReference type="Gene3D" id="2.70.20.10">
    <property type="entry name" value="Topoisomerase I, domain 3"/>
    <property type="match status" value="1"/>
</dbReference>
<evidence type="ECO:0000313" key="11">
    <source>
        <dbReference type="EMBL" id="HEF87597.1"/>
    </source>
</evidence>
<dbReference type="SMART" id="SM00437">
    <property type="entry name" value="TOP1Ac"/>
    <property type="match status" value="1"/>
</dbReference>
<dbReference type="InterPro" id="IPR003601">
    <property type="entry name" value="Topo_IA_2"/>
</dbReference>
<dbReference type="InterPro" id="IPR023405">
    <property type="entry name" value="Topo_IA_core_domain"/>
</dbReference>
<keyword evidence="5" id="KW-0862">Zinc</keyword>
<evidence type="ECO:0000259" key="10">
    <source>
        <dbReference type="PROSITE" id="PS52039"/>
    </source>
</evidence>
<dbReference type="GO" id="GO:0006265">
    <property type="term" value="P:DNA topological change"/>
    <property type="evidence" value="ECO:0007669"/>
    <property type="project" value="InterPro"/>
</dbReference>
<dbReference type="InterPro" id="IPR013824">
    <property type="entry name" value="Topo_IA_cen_sub1"/>
</dbReference>
<dbReference type="GO" id="GO:0003677">
    <property type="term" value="F:DNA binding"/>
    <property type="evidence" value="ECO:0007669"/>
    <property type="project" value="UniProtKB-KW"/>
</dbReference>
<dbReference type="InterPro" id="IPR023406">
    <property type="entry name" value="Topo_IA_AS"/>
</dbReference>
<dbReference type="InterPro" id="IPR013825">
    <property type="entry name" value="Topo_IA_cen_sub2"/>
</dbReference>
<dbReference type="AlphaFoldDB" id="A0A7C2BL43"/>
<dbReference type="NCBIfam" id="TIGR01057">
    <property type="entry name" value="topA_arch"/>
    <property type="match status" value="1"/>
</dbReference>
<dbReference type="Pfam" id="PF01131">
    <property type="entry name" value="Topoisom_bac"/>
    <property type="match status" value="1"/>
</dbReference>
<dbReference type="InterPro" id="IPR000380">
    <property type="entry name" value="Topo_IA"/>
</dbReference>
<reference evidence="11" key="1">
    <citation type="journal article" date="2020" name="mSystems">
        <title>Genome- and Community-Level Interaction Insights into Carbon Utilization and Element Cycling Functions of Hydrothermarchaeota in Hydrothermal Sediment.</title>
        <authorList>
            <person name="Zhou Z."/>
            <person name="Liu Y."/>
            <person name="Xu W."/>
            <person name="Pan J."/>
            <person name="Luo Z.H."/>
            <person name="Li M."/>
        </authorList>
    </citation>
    <scope>NUCLEOTIDE SEQUENCE [LARGE SCALE GENOMIC DNA]</scope>
    <source>
        <strain evidence="11">SpSt-23</strain>
    </source>
</reference>
<dbReference type="Gene3D" id="1.10.460.10">
    <property type="entry name" value="Topoisomerase I, domain 2"/>
    <property type="match status" value="1"/>
</dbReference>
<dbReference type="PROSITE" id="PS00396">
    <property type="entry name" value="TOPO_IA_1"/>
    <property type="match status" value="1"/>
</dbReference>
<dbReference type="SUPFAM" id="SSF56712">
    <property type="entry name" value="Prokaryotic type I DNA topoisomerase"/>
    <property type="match status" value="1"/>
</dbReference>
<dbReference type="InterPro" id="IPR013826">
    <property type="entry name" value="Topo_IA_cen_sub3"/>
</dbReference>
<evidence type="ECO:0000256" key="5">
    <source>
        <dbReference type="ARBA" id="ARBA00022833"/>
    </source>
</evidence>